<dbReference type="Pfam" id="PF00805">
    <property type="entry name" value="Pentapeptide"/>
    <property type="match status" value="1"/>
</dbReference>
<dbReference type="SUPFAM" id="SSF52540">
    <property type="entry name" value="P-loop containing nucleoside triphosphate hydrolases"/>
    <property type="match status" value="1"/>
</dbReference>
<keyword evidence="2" id="KW-1185">Reference proteome</keyword>
<evidence type="ECO:0008006" key="3">
    <source>
        <dbReference type="Google" id="ProtNLM"/>
    </source>
</evidence>
<dbReference type="EMBL" id="QDKP01000033">
    <property type="protein sequence ID" value="PVM83167.1"/>
    <property type="molecule type" value="Genomic_DNA"/>
</dbReference>
<organism evidence="1 2">
    <name type="scientific">Caulobacter radicis</name>
    <dbReference type="NCBI Taxonomy" id="2172650"/>
    <lineage>
        <taxon>Bacteria</taxon>
        <taxon>Pseudomonadati</taxon>
        <taxon>Pseudomonadota</taxon>
        <taxon>Alphaproteobacteria</taxon>
        <taxon>Caulobacterales</taxon>
        <taxon>Caulobacteraceae</taxon>
        <taxon>Caulobacter</taxon>
    </lineage>
</organism>
<dbReference type="Gene3D" id="2.160.20.80">
    <property type="entry name" value="E3 ubiquitin-protein ligase SopA"/>
    <property type="match status" value="1"/>
</dbReference>
<comment type="caution">
    <text evidence="1">The sequence shown here is derived from an EMBL/GenBank/DDBJ whole genome shotgun (WGS) entry which is preliminary data.</text>
</comment>
<evidence type="ECO:0000313" key="2">
    <source>
        <dbReference type="Proteomes" id="UP000244913"/>
    </source>
</evidence>
<dbReference type="InterPro" id="IPR001646">
    <property type="entry name" value="5peptide_repeat"/>
</dbReference>
<gene>
    <name evidence="1" type="ORF">DDF65_09805</name>
</gene>
<protein>
    <recommendedName>
        <fullName evidence="3">Pentapeptide repeat-containing protein</fullName>
    </recommendedName>
</protein>
<dbReference type="AlphaFoldDB" id="A0A2T9JHK1"/>
<name>A0A2T9JHK1_9CAUL</name>
<sequence>MKIFARAEAALQSTAKISFSEHRRLFCLRRVACVSRGAGRGRGVELTEEQRERVRAIRAAEGQGFAAQVVAAGLDPVRDFRHANLRGVDFAAADLKGFDFTGADLSGADLSQARVEGACFRDALVHGTRFPVPSAAESGRPAPAPRSRRDVPVLRDHRLRAARALLRGQDVSWAVMPSGAGKTTVLERVAGELLAQDEIERGVFVAPHRALRDKFRDSILKGLPGLDGRRGSSDPEMIQVASVAQMGRWAGEQFFSHLFVSDVHPASDLTDLRRSYPAARIYGVLSWEPQGLPVGMDLPQNLRFAMAFEGRELEGKRLTVEFIKAGGAASALRSAMRMNEDAAREAIGAFISEDFEFRMASETSFLICSPLHHHLVLDRLEAWRRASTLPRRFRIGGADDLRAETTPGFYVMSVEDAQSFDVTAVDNLVVLSGALPQAFVDDWASWGELSEPGPIHKKLYDYIGLTVENWGNWRGARFRMTNAITRAR</sequence>
<dbReference type="SUPFAM" id="SSF141571">
    <property type="entry name" value="Pentapeptide repeat-like"/>
    <property type="match status" value="1"/>
</dbReference>
<evidence type="ECO:0000313" key="1">
    <source>
        <dbReference type="EMBL" id="PVM83167.1"/>
    </source>
</evidence>
<dbReference type="InterPro" id="IPR027417">
    <property type="entry name" value="P-loop_NTPase"/>
</dbReference>
<dbReference type="Proteomes" id="UP000244913">
    <property type="component" value="Unassembled WGS sequence"/>
</dbReference>
<proteinExistence type="predicted"/>
<reference evidence="1 2" key="1">
    <citation type="submission" date="2018-04" db="EMBL/GenBank/DDBJ databases">
        <title>The genome sequence of Caulobacter sp. 736.</title>
        <authorList>
            <person name="Gao J."/>
            <person name="Sun J."/>
        </authorList>
    </citation>
    <scope>NUCLEOTIDE SEQUENCE [LARGE SCALE GENOMIC DNA]</scope>
    <source>
        <strain evidence="1 2">736</strain>
    </source>
</reference>
<accession>A0A2T9JHK1</accession>